<sequence length="559" mass="65388">MNNYEYDKIFAQTLPIIRALQMPHSNDPIDNTNFQAVKEKELFDFQTNLNTENSVKFNEARNIFIQCFRQILGYLFKKYELNFKEIEKKNIPGFGSTIYFSLFDASKTTIYFFKDIEKSPLWLTKIPDNIEELAKKAGAKQVKFVYFLRENASDQLLINKKIGSVDKNVFLNISDFFEIYFPNEFEPFIESLDEHLKQANNAIGIIQINTLSTQSLINFKNNTVTNFCNKDFSYLSSIEFNQCSVSSNDIITLTELLKKIDIFSLFFENEDFIESFVTAEWLYHSLKQACAIDLTTIAISYFKTIEQLLSKVILSHKNKGYKIKKNSSYKELPRFIDLNDKNIREGYIDLSLGSMSNFFKKNHDIIDDSISCHGKKYIVENLFDYTSLRNGYTHKYNIHNWETIYKIRNATYISMFLILASTLSKHEASNDNENSKIIDDYYKLCAYFTYHSDQLFLFEIPSPSIKEPLLVFSIPDYNTEIINNRYIQYSGIYFKVLGTNFTQCINDKNRLPKAIYCAKFEMNPETGEIIKPKKEDKVFENGKFLANLDIYNLNQIKSE</sequence>
<comment type="caution">
    <text evidence="1">The sequence shown here is derived from an EMBL/GenBank/DDBJ whole genome shotgun (WGS) entry which is preliminary data.</text>
</comment>
<keyword evidence="2" id="KW-1185">Reference proteome</keyword>
<dbReference type="Proteomes" id="UP000004097">
    <property type="component" value="Unassembled WGS sequence"/>
</dbReference>
<dbReference type="HOGENOM" id="CLU_487368_0_0_9"/>
<dbReference type="OrthoDB" id="2204431at2"/>
<evidence type="ECO:0000313" key="2">
    <source>
        <dbReference type="Proteomes" id="UP000004097"/>
    </source>
</evidence>
<dbReference type="eggNOG" id="ENOG5033UHY">
    <property type="taxonomic scope" value="Bacteria"/>
</dbReference>
<name>E7MM95_9FIRM</name>
<dbReference type="RefSeq" id="WP_006525531.1">
    <property type="nucleotide sequence ID" value="NZ_GL637652.1"/>
</dbReference>
<organism evidence="1 2">
    <name type="scientific">Solobacterium moorei F0204</name>
    <dbReference type="NCBI Taxonomy" id="706433"/>
    <lineage>
        <taxon>Bacteria</taxon>
        <taxon>Bacillati</taxon>
        <taxon>Bacillota</taxon>
        <taxon>Erysipelotrichia</taxon>
        <taxon>Erysipelotrichales</taxon>
        <taxon>Erysipelotrichaceae</taxon>
        <taxon>Solobacterium</taxon>
    </lineage>
</organism>
<accession>E7MM95</accession>
<evidence type="ECO:0000313" key="1">
    <source>
        <dbReference type="EMBL" id="EFW24808.1"/>
    </source>
</evidence>
<gene>
    <name evidence="1" type="ORF">HMPREF9430_00695</name>
</gene>
<dbReference type="AlphaFoldDB" id="E7MM95"/>
<dbReference type="EMBL" id="AECQ01000011">
    <property type="protein sequence ID" value="EFW24808.1"/>
    <property type="molecule type" value="Genomic_DNA"/>
</dbReference>
<reference evidence="1 2" key="1">
    <citation type="submission" date="2010-08" db="EMBL/GenBank/DDBJ databases">
        <authorList>
            <person name="Weinstock G."/>
            <person name="Sodergren E."/>
            <person name="Clifton S."/>
            <person name="Fulton L."/>
            <person name="Fulton B."/>
            <person name="Courtney L."/>
            <person name="Fronick C."/>
            <person name="Harrison M."/>
            <person name="Strong C."/>
            <person name="Farmer C."/>
            <person name="Delahaunty K."/>
            <person name="Markovic C."/>
            <person name="Hall O."/>
            <person name="Minx P."/>
            <person name="Tomlinson C."/>
            <person name="Mitreva M."/>
            <person name="Hou S."/>
            <person name="Chen J."/>
            <person name="Wollam A."/>
            <person name="Pepin K.H."/>
            <person name="Johnson M."/>
            <person name="Bhonagiri V."/>
            <person name="Zhang X."/>
            <person name="Suruliraj S."/>
            <person name="Warren W."/>
            <person name="Chinwalla A."/>
            <person name="Mardis E.R."/>
            <person name="Wilson R.K."/>
        </authorList>
    </citation>
    <scope>NUCLEOTIDE SEQUENCE [LARGE SCALE GENOMIC DNA]</scope>
    <source>
        <strain evidence="1 2">F0204</strain>
    </source>
</reference>
<protein>
    <submittedName>
        <fullName evidence="1">Uncharacterized protein</fullName>
    </submittedName>
</protein>
<dbReference type="STRING" id="706433.HMPREF9430_00695"/>
<proteinExistence type="predicted"/>